<feature type="region of interest" description="Disordered" evidence="1">
    <location>
        <begin position="60"/>
        <end position="138"/>
    </location>
</feature>
<feature type="region of interest" description="Disordered" evidence="1">
    <location>
        <begin position="1"/>
        <end position="25"/>
    </location>
</feature>
<name>A0A4E0RCU1_FASHE</name>
<dbReference type="EMBL" id="JXXN02007037">
    <property type="protein sequence ID" value="THD19207.1"/>
    <property type="molecule type" value="Genomic_DNA"/>
</dbReference>
<feature type="compositionally biased region" description="Basic residues" evidence="1">
    <location>
        <begin position="64"/>
        <end position="78"/>
    </location>
</feature>
<feature type="compositionally biased region" description="Basic and acidic residues" evidence="1">
    <location>
        <begin position="82"/>
        <end position="102"/>
    </location>
</feature>
<dbReference type="AlphaFoldDB" id="A0A4E0RCU1"/>
<comment type="caution">
    <text evidence="2">The sequence shown here is derived from an EMBL/GenBank/DDBJ whole genome shotgun (WGS) entry which is preliminary data.</text>
</comment>
<reference evidence="2" key="1">
    <citation type="submission" date="2019-03" db="EMBL/GenBank/DDBJ databases">
        <title>Improved annotation for the trematode Fasciola hepatica.</title>
        <authorList>
            <person name="Choi Y.-J."/>
            <person name="Martin J."/>
            <person name="Mitreva M."/>
        </authorList>
    </citation>
    <scope>NUCLEOTIDE SEQUENCE [LARGE SCALE GENOMIC DNA]</scope>
</reference>
<feature type="compositionally biased region" description="Basic residues" evidence="1">
    <location>
        <begin position="10"/>
        <end position="22"/>
    </location>
</feature>
<keyword evidence="3" id="KW-1185">Reference proteome</keyword>
<evidence type="ECO:0000313" key="3">
    <source>
        <dbReference type="Proteomes" id="UP000230066"/>
    </source>
</evidence>
<evidence type="ECO:0000256" key="1">
    <source>
        <dbReference type="SAM" id="MobiDB-lite"/>
    </source>
</evidence>
<dbReference type="Proteomes" id="UP000230066">
    <property type="component" value="Unassembled WGS sequence"/>
</dbReference>
<accession>A0A4E0RCU1</accession>
<gene>
    <name evidence="2" type="ORF">D915_010143</name>
</gene>
<proteinExistence type="predicted"/>
<organism evidence="2 3">
    <name type="scientific">Fasciola hepatica</name>
    <name type="common">Liver fluke</name>
    <dbReference type="NCBI Taxonomy" id="6192"/>
    <lineage>
        <taxon>Eukaryota</taxon>
        <taxon>Metazoa</taxon>
        <taxon>Spiralia</taxon>
        <taxon>Lophotrochozoa</taxon>
        <taxon>Platyhelminthes</taxon>
        <taxon>Trematoda</taxon>
        <taxon>Digenea</taxon>
        <taxon>Plagiorchiida</taxon>
        <taxon>Echinostomata</taxon>
        <taxon>Echinostomatoidea</taxon>
        <taxon>Fasciolidae</taxon>
        <taxon>Fasciola</taxon>
    </lineage>
</organism>
<sequence length="138" mass="15776">MQHLHEVRSTQRKTKPPRRSVCKKMAEEQCDKTVRFPKENIVGMKACIKQETDNCRRTRQIPAKTKRVVKKDKNKPRSGRLQTEKKPKTGDVSRKRACDNSNKHPCAVTSPTNGASRRVTKLPRRIAIAHPANPEESL</sequence>
<protein>
    <submittedName>
        <fullName evidence="2">Uncharacterized protein</fullName>
    </submittedName>
</protein>
<evidence type="ECO:0000313" key="2">
    <source>
        <dbReference type="EMBL" id="THD19207.1"/>
    </source>
</evidence>